<dbReference type="Proteomes" id="UP001188597">
    <property type="component" value="Unassembled WGS sequence"/>
</dbReference>
<evidence type="ECO:0000256" key="2">
    <source>
        <dbReference type="ARBA" id="ARBA00009700"/>
    </source>
</evidence>
<sequence length="376" mass="42510">MGDSAIGGHNSQGTVAEEVSRVAELAKELQDSAASLISRNSQEESSLRQRALSLDSTIKNLLSSLASSRKKGNLDPKDTEKLEEELYRARYLLSEGDAASFLPSKSNGDNLRGRFMRMFIGPINVRATRKDVQLKVKEEYNSFRDRTAFLFLFFPSLLLLLRSRLWDGCLPALPVQIYQAWLLFLYTGLALRENILRVNGSDIRPWWIYHHYCAMAMALISLTWEIERQPDCAQKQRGVQLFLQWAIMQGIAMLLQNRYQRQRLYTRIALGKARRMDVVWGETAGVEGQLWLLCPILFILQGFEAFVGVLLLKTAVVGVISEWQVVTCGILLIIMAVGNFANTVQTLVSKSRFKAKMKKGKSKQDLILQGSATKNL</sequence>
<keyword evidence="3 6" id="KW-0812">Transmembrane</keyword>
<gene>
    <name evidence="7" type="ORF">RJ639_001712</name>
</gene>
<feature type="transmembrane region" description="Helical" evidence="6">
    <location>
        <begin position="323"/>
        <end position="348"/>
    </location>
</feature>
<evidence type="ECO:0000256" key="3">
    <source>
        <dbReference type="ARBA" id="ARBA00022692"/>
    </source>
</evidence>
<name>A0AA88XGL3_9ASTE</name>
<evidence type="ECO:0000256" key="4">
    <source>
        <dbReference type="ARBA" id="ARBA00022989"/>
    </source>
</evidence>
<evidence type="ECO:0000256" key="6">
    <source>
        <dbReference type="SAM" id="Phobius"/>
    </source>
</evidence>
<evidence type="ECO:0000256" key="1">
    <source>
        <dbReference type="ARBA" id="ARBA00004141"/>
    </source>
</evidence>
<feature type="transmembrane region" description="Helical" evidence="6">
    <location>
        <begin position="207"/>
        <end position="226"/>
    </location>
</feature>
<accession>A0AA88XGL3</accession>
<proteinExistence type="inferred from homology"/>
<dbReference type="EMBL" id="JAVXUP010000024">
    <property type="protein sequence ID" value="KAK3042010.1"/>
    <property type="molecule type" value="Genomic_DNA"/>
</dbReference>
<evidence type="ECO:0008006" key="9">
    <source>
        <dbReference type="Google" id="ProtNLM"/>
    </source>
</evidence>
<feature type="transmembrane region" description="Helical" evidence="6">
    <location>
        <begin position="147"/>
        <end position="165"/>
    </location>
</feature>
<evidence type="ECO:0000313" key="8">
    <source>
        <dbReference type="Proteomes" id="UP001188597"/>
    </source>
</evidence>
<dbReference type="InterPro" id="IPR012926">
    <property type="entry name" value="TMEM120A/B"/>
</dbReference>
<evidence type="ECO:0000313" key="7">
    <source>
        <dbReference type="EMBL" id="KAK3042010.1"/>
    </source>
</evidence>
<organism evidence="7 8">
    <name type="scientific">Escallonia herrerae</name>
    <dbReference type="NCBI Taxonomy" id="1293975"/>
    <lineage>
        <taxon>Eukaryota</taxon>
        <taxon>Viridiplantae</taxon>
        <taxon>Streptophyta</taxon>
        <taxon>Embryophyta</taxon>
        <taxon>Tracheophyta</taxon>
        <taxon>Spermatophyta</taxon>
        <taxon>Magnoliopsida</taxon>
        <taxon>eudicotyledons</taxon>
        <taxon>Gunneridae</taxon>
        <taxon>Pentapetalae</taxon>
        <taxon>asterids</taxon>
        <taxon>campanulids</taxon>
        <taxon>Escalloniales</taxon>
        <taxon>Escalloniaceae</taxon>
        <taxon>Escallonia</taxon>
    </lineage>
</organism>
<comment type="caution">
    <text evidence="7">The sequence shown here is derived from an EMBL/GenBank/DDBJ whole genome shotgun (WGS) entry which is preliminary data.</text>
</comment>
<keyword evidence="5 6" id="KW-0472">Membrane</keyword>
<dbReference type="PANTHER" id="PTHR21433:SF0">
    <property type="entry name" value="TRANSMEMBRANE PROTEIN 120 HOMOLOG"/>
    <property type="match status" value="1"/>
</dbReference>
<comment type="similarity">
    <text evidence="2">Belongs to the TMEM120 family.</text>
</comment>
<feature type="transmembrane region" description="Helical" evidence="6">
    <location>
        <begin position="177"/>
        <end position="195"/>
    </location>
</feature>
<protein>
    <recommendedName>
        <fullName evidence="9">TMPIT-like protein</fullName>
    </recommendedName>
</protein>
<keyword evidence="4 6" id="KW-1133">Transmembrane helix</keyword>
<dbReference type="PANTHER" id="PTHR21433">
    <property type="entry name" value="TRANSMEMBRANE PROTEIN INDUCED BY TUMOR NECROSIS FACTOR ALPHA"/>
    <property type="match status" value="1"/>
</dbReference>
<feature type="transmembrane region" description="Helical" evidence="6">
    <location>
        <begin position="238"/>
        <end position="255"/>
    </location>
</feature>
<dbReference type="Pfam" id="PF07851">
    <property type="entry name" value="TMEM120A-B"/>
    <property type="match status" value="1"/>
</dbReference>
<dbReference type="AlphaFoldDB" id="A0AA88XGL3"/>
<comment type="subcellular location">
    <subcellularLocation>
        <location evidence="1">Membrane</location>
        <topology evidence="1">Multi-pass membrane protein</topology>
    </subcellularLocation>
</comment>
<reference evidence="7" key="1">
    <citation type="submission" date="2022-12" db="EMBL/GenBank/DDBJ databases">
        <title>Draft genome assemblies for two species of Escallonia (Escalloniales).</title>
        <authorList>
            <person name="Chanderbali A."/>
            <person name="Dervinis C."/>
            <person name="Anghel I."/>
            <person name="Soltis D."/>
            <person name="Soltis P."/>
            <person name="Zapata F."/>
        </authorList>
    </citation>
    <scope>NUCLEOTIDE SEQUENCE</scope>
    <source>
        <strain evidence="7">UCBG64.0493</strain>
        <tissue evidence="7">Leaf</tissue>
    </source>
</reference>
<dbReference type="GO" id="GO:0016020">
    <property type="term" value="C:membrane"/>
    <property type="evidence" value="ECO:0007669"/>
    <property type="project" value="UniProtKB-SubCell"/>
</dbReference>
<evidence type="ECO:0000256" key="5">
    <source>
        <dbReference type="ARBA" id="ARBA00023136"/>
    </source>
</evidence>
<keyword evidence="8" id="KW-1185">Reference proteome</keyword>